<evidence type="ECO:0000313" key="9">
    <source>
        <dbReference type="Proteomes" id="UP000005240"/>
    </source>
</evidence>
<dbReference type="InterPro" id="IPR038577">
    <property type="entry name" value="GT10-like_C_sf"/>
</dbReference>
<reference evidence="8" key="4">
    <citation type="submission" date="2025-05" db="UniProtKB">
        <authorList>
            <consortium name="EnsemblFungi"/>
        </authorList>
    </citation>
    <scope>IDENTIFICATION</scope>
    <source>
        <strain evidence="8">isolate 1-1 / race 1 (BBBD)</strain>
    </source>
</reference>
<comment type="similarity">
    <text evidence="2 5">Belongs to the glycosyltransferase 10 family.</text>
</comment>
<comment type="pathway">
    <text evidence="1">Protein modification; protein glycosylation.</text>
</comment>
<keyword evidence="5" id="KW-0333">Golgi apparatus</keyword>
<dbReference type="GO" id="GO:0032580">
    <property type="term" value="C:Golgi cisterna membrane"/>
    <property type="evidence" value="ECO:0007669"/>
    <property type="project" value="UniProtKB-SubCell"/>
</dbReference>
<dbReference type="EMBL" id="ADAS02000133">
    <property type="protein sequence ID" value="OAV89291.1"/>
    <property type="molecule type" value="Genomic_DNA"/>
</dbReference>
<dbReference type="SUPFAM" id="SSF53756">
    <property type="entry name" value="UDP-Glycosyltransferase/glycogen phosphorylase"/>
    <property type="match status" value="1"/>
</dbReference>
<dbReference type="InterPro" id="IPR055270">
    <property type="entry name" value="Glyco_tran_10_C"/>
</dbReference>
<dbReference type="AlphaFoldDB" id="A0A180G9E7"/>
<evidence type="ECO:0000313" key="8">
    <source>
        <dbReference type="EnsemblFungi" id="PTTG_01258-t43_1-p1"/>
    </source>
</evidence>
<keyword evidence="4 5" id="KW-0808">Transferase</keyword>
<evidence type="ECO:0000256" key="4">
    <source>
        <dbReference type="ARBA" id="ARBA00022679"/>
    </source>
</evidence>
<dbReference type="PANTHER" id="PTHR11929:SF220">
    <property type="entry name" value="FUCOSYLTRANSFERASE"/>
    <property type="match status" value="1"/>
</dbReference>
<protein>
    <recommendedName>
        <fullName evidence="5">Fucosyltransferase</fullName>
        <ecNumber evidence="5">2.4.1.-</ecNumber>
    </recommendedName>
</protein>
<evidence type="ECO:0000256" key="1">
    <source>
        <dbReference type="ARBA" id="ARBA00004922"/>
    </source>
</evidence>
<dbReference type="Proteomes" id="UP000005240">
    <property type="component" value="Unassembled WGS sequence"/>
</dbReference>
<dbReference type="InterPro" id="IPR001503">
    <property type="entry name" value="Glyco_trans_10"/>
</dbReference>
<proteinExistence type="inferred from homology"/>
<evidence type="ECO:0000256" key="5">
    <source>
        <dbReference type="RuleBase" id="RU003832"/>
    </source>
</evidence>
<evidence type="ECO:0000259" key="6">
    <source>
        <dbReference type="Pfam" id="PF00852"/>
    </source>
</evidence>
<evidence type="ECO:0000313" key="7">
    <source>
        <dbReference type="EMBL" id="OAV89291.1"/>
    </source>
</evidence>
<dbReference type="GO" id="GO:0008417">
    <property type="term" value="F:fucosyltransferase activity"/>
    <property type="evidence" value="ECO:0007669"/>
    <property type="project" value="InterPro"/>
</dbReference>
<accession>A0A180G9E7</accession>
<keyword evidence="9" id="KW-1185">Reference proteome</keyword>
<reference evidence="8 9" key="3">
    <citation type="journal article" date="2017" name="G3 (Bethesda)">
        <title>Comparative analysis highlights variable genome content of wheat rusts and divergence of the mating loci.</title>
        <authorList>
            <person name="Cuomo C.A."/>
            <person name="Bakkeren G."/>
            <person name="Khalil H.B."/>
            <person name="Panwar V."/>
            <person name="Joly D."/>
            <person name="Linning R."/>
            <person name="Sakthikumar S."/>
            <person name="Song X."/>
            <person name="Adiconis X."/>
            <person name="Fan L."/>
            <person name="Goldberg J.M."/>
            <person name="Levin J.Z."/>
            <person name="Young S."/>
            <person name="Zeng Q."/>
            <person name="Anikster Y."/>
            <person name="Bruce M."/>
            <person name="Wang M."/>
            <person name="Yin C."/>
            <person name="McCallum B."/>
            <person name="Szabo L.J."/>
            <person name="Hulbert S."/>
            <person name="Chen X."/>
            <person name="Fellers J.P."/>
        </authorList>
    </citation>
    <scope>NUCLEOTIDE SEQUENCE</scope>
    <source>
        <strain evidence="9">Isolate 1-1 / race 1 (BBBD)</strain>
        <strain evidence="8">isolate 1-1 / race 1 (BBBD)</strain>
    </source>
</reference>
<dbReference type="Gene3D" id="3.40.50.11660">
    <property type="entry name" value="Glycosyl transferase family 10, C-terminal domain"/>
    <property type="match status" value="1"/>
</dbReference>
<comment type="subcellular location">
    <subcellularLocation>
        <location evidence="5">Golgi apparatus</location>
        <location evidence="5">Golgi stack membrane</location>
        <topology evidence="5">Single-pass type II membrane protein</topology>
    </subcellularLocation>
</comment>
<keyword evidence="3 5" id="KW-0328">Glycosyltransferase</keyword>
<dbReference type="VEuPathDB" id="FungiDB:PTTG_01258"/>
<name>A0A180G9E7_PUCT1</name>
<dbReference type="PANTHER" id="PTHR11929">
    <property type="entry name" value="ALPHA- 1,3 -FUCOSYLTRANSFERASE"/>
    <property type="match status" value="1"/>
</dbReference>
<evidence type="ECO:0000256" key="2">
    <source>
        <dbReference type="ARBA" id="ARBA00008919"/>
    </source>
</evidence>
<feature type="domain" description="Fucosyltransferase C-terminal" evidence="6">
    <location>
        <begin position="43"/>
        <end position="233"/>
    </location>
</feature>
<dbReference type="UniPathway" id="UPA00378"/>
<dbReference type="OrthoDB" id="427096at2759"/>
<reference evidence="7" key="2">
    <citation type="submission" date="2016-05" db="EMBL/GenBank/DDBJ databases">
        <title>Comparative analysis highlights variable genome content of wheat rusts and divergence of the mating loci.</title>
        <authorList>
            <person name="Cuomo C.A."/>
            <person name="Bakkeren G."/>
            <person name="Szabo L."/>
            <person name="Khalil H."/>
            <person name="Joly D."/>
            <person name="Goldberg J."/>
            <person name="Young S."/>
            <person name="Zeng Q."/>
            <person name="Fellers J."/>
        </authorList>
    </citation>
    <scope>NUCLEOTIDE SEQUENCE [LARGE SCALE GENOMIC DNA]</scope>
    <source>
        <strain evidence="7">1-1 BBBD Race 1</strain>
    </source>
</reference>
<evidence type="ECO:0000256" key="3">
    <source>
        <dbReference type="ARBA" id="ARBA00022676"/>
    </source>
</evidence>
<sequence length="255" mass="29060">MAAGDPAAFDFEATYKTTSDFPIPYAYGFIDPRRAALPFESRRQDKIAAAFVSNCSPKNNRTTILEKLIDLLPGQIDSFGYCLNNAESDQVVQKFNLNPSIPGQPHHNLSRWEEKMSIIGRYKFTIAFENANEEDYVTEKALSAGSIPIHLGLTAEQFEKFKPSPNSALNVADFKTVEELADKMRQIANDRVSFDSALAWKNQSFPERFDEILGWGKVHEACRIAKFIRKEWRNPHAPNQERYQSLYQRLNQSTS</sequence>
<organism evidence="7">
    <name type="scientific">Puccinia triticina (isolate 1-1 / race 1 (BBBD))</name>
    <name type="common">Brown leaf rust fungus</name>
    <dbReference type="NCBI Taxonomy" id="630390"/>
    <lineage>
        <taxon>Eukaryota</taxon>
        <taxon>Fungi</taxon>
        <taxon>Dikarya</taxon>
        <taxon>Basidiomycota</taxon>
        <taxon>Pucciniomycotina</taxon>
        <taxon>Pucciniomycetes</taxon>
        <taxon>Pucciniales</taxon>
        <taxon>Pucciniaceae</taxon>
        <taxon>Puccinia</taxon>
    </lineage>
</organism>
<dbReference type="EnsemblFungi" id="PTTG_01258-t43_1">
    <property type="protein sequence ID" value="PTTG_01258-t43_1-p1"/>
    <property type="gene ID" value="PTTG_01258"/>
</dbReference>
<keyword evidence="5" id="KW-0812">Transmembrane</keyword>
<dbReference type="EC" id="2.4.1.-" evidence="5"/>
<gene>
    <name evidence="7" type="ORF">PTTG_01258</name>
</gene>
<dbReference type="Pfam" id="PF00852">
    <property type="entry name" value="Glyco_transf_10"/>
    <property type="match status" value="1"/>
</dbReference>
<reference evidence="7" key="1">
    <citation type="submission" date="2009-11" db="EMBL/GenBank/DDBJ databases">
        <authorList>
            <consortium name="The Broad Institute Genome Sequencing Platform"/>
            <person name="Ward D."/>
            <person name="Feldgarden M."/>
            <person name="Earl A."/>
            <person name="Young S.K."/>
            <person name="Zeng Q."/>
            <person name="Koehrsen M."/>
            <person name="Alvarado L."/>
            <person name="Berlin A."/>
            <person name="Bochicchio J."/>
            <person name="Borenstein D."/>
            <person name="Chapman S.B."/>
            <person name="Chen Z."/>
            <person name="Engels R."/>
            <person name="Freedman E."/>
            <person name="Gellesch M."/>
            <person name="Goldberg J."/>
            <person name="Griggs A."/>
            <person name="Gujja S."/>
            <person name="Heilman E."/>
            <person name="Heiman D."/>
            <person name="Hepburn T."/>
            <person name="Howarth C."/>
            <person name="Jen D."/>
            <person name="Larson L."/>
            <person name="Lewis B."/>
            <person name="Mehta T."/>
            <person name="Park D."/>
            <person name="Pearson M."/>
            <person name="Roberts A."/>
            <person name="Saif S."/>
            <person name="Shea T."/>
            <person name="Shenoy N."/>
            <person name="Sisk P."/>
            <person name="Stolte C."/>
            <person name="Sykes S."/>
            <person name="Thomson T."/>
            <person name="Walk T."/>
            <person name="White J."/>
            <person name="Yandava C."/>
            <person name="Izard J."/>
            <person name="Baranova O.V."/>
            <person name="Blanton J.M."/>
            <person name="Tanner A.C."/>
            <person name="Dewhirst F.E."/>
            <person name="Haas B."/>
            <person name="Nusbaum C."/>
            <person name="Birren B."/>
        </authorList>
    </citation>
    <scope>NUCLEOTIDE SEQUENCE [LARGE SCALE GENOMIC DNA]</scope>
    <source>
        <strain evidence="7">1-1 BBBD Race 1</strain>
    </source>
</reference>
<keyword evidence="5" id="KW-0472">Membrane</keyword>